<proteinExistence type="predicted"/>
<dbReference type="PROSITE" id="PS51257">
    <property type="entry name" value="PROKAR_LIPOPROTEIN"/>
    <property type="match status" value="1"/>
</dbReference>
<dbReference type="AlphaFoldDB" id="A0A5B8UIY8"/>
<dbReference type="Gene3D" id="3.40.190.10">
    <property type="entry name" value="Periplasmic binding protein-like II"/>
    <property type="match status" value="2"/>
</dbReference>
<accession>A0A5B8UIY8</accession>
<keyword evidence="1" id="KW-0732">Signal</keyword>
<dbReference type="PANTHER" id="PTHR30570:SF1">
    <property type="entry name" value="PHOSPHATE-BINDING PROTEIN PSTS"/>
    <property type="match status" value="1"/>
</dbReference>
<dbReference type="SUPFAM" id="SSF53850">
    <property type="entry name" value="Periplasmic binding protein-like II"/>
    <property type="match status" value="1"/>
</dbReference>
<dbReference type="OrthoDB" id="1450880at2"/>
<keyword evidence="4" id="KW-1185">Reference proteome</keyword>
<evidence type="ECO:0000259" key="2">
    <source>
        <dbReference type="Pfam" id="PF12849"/>
    </source>
</evidence>
<dbReference type="InterPro" id="IPR050811">
    <property type="entry name" value="Phosphate_ABC_transporter"/>
</dbReference>
<dbReference type="InterPro" id="IPR024370">
    <property type="entry name" value="PBP_domain"/>
</dbReference>
<dbReference type="Pfam" id="PF12849">
    <property type="entry name" value="PBP_like_2"/>
    <property type="match status" value="1"/>
</dbReference>
<dbReference type="Proteomes" id="UP000321204">
    <property type="component" value="Chromosome"/>
</dbReference>
<dbReference type="PANTHER" id="PTHR30570">
    <property type="entry name" value="PERIPLASMIC PHOSPHATE BINDING COMPONENT OF PHOSPHATE ABC TRANSPORTER"/>
    <property type="match status" value="1"/>
</dbReference>
<dbReference type="RefSeq" id="WP_146787499.1">
    <property type="nucleotide sequence ID" value="NZ_BAABIO010000001.1"/>
</dbReference>
<organism evidence="3 4">
    <name type="scientific">Flavisolibacter ginsenosidimutans</name>
    <dbReference type="NCBI Taxonomy" id="661481"/>
    <lineage>
        <taxon>Bacteria</taxon>
        <taxon>Pseudomonadati</taxon>
        <taxon>Bacteroidota</taxon>
        <taxon>Chitinophagia</taxon>
        <taxon>Chitinophagales</taxon>
        <taxon>Chitinophagaceae</taxon>
        <taxon>Flavisolibacter</taxon>
    </lineage>
</organism>
<evidence type="ECO:0000313" key="4">
    <source>
        <dbReference type="Proteomes" id="UP000321204"/>
    </source>
</evidence>
<evidence type="ECO:0000313" key="3">
    <source>
        <dbReference type="EMBL" id="QEC56548.1"/>
    </source>
</evidence>
<name>A0A5B8UIY8_9BACT</name>
<feature type="domain" description="PBP" evidence="2">
    <location>
        <begin position="32"/>
        <end position="277"/>
    </location>
</feature>
<sequence>MKGLQRIGFLIFGVVFLAGCKNSGAERPDRFDSGILHISCDESFKPVMDAQIQVYEAQYPDAKIIAHYKPEADCISDFLVDSVRLIVATRGFSEKEKTAISDSLKVAPEKFTVAYDAVAVIVNPLAEDSFFTVNDLRKLVSGNSNKNLIPVFDGLKATSTVRFMLDSVLRGKPLGKNVVAAESSQGVIDYVAKTKNAVGFLGISWLGNFDDSLQRSYLKKVRLARLESTDSAGGYVLPVQYLIYSRSYPFIRDLVCVLKERYTGLANGFVNFLRSDRGQLLFRRSYLYPAVRAFYARDTELK</sequence>
<evidence type="ECO:0000256" key="1">
    <source>
        <dbReference type="ARBA" id="ARBA00022729"/>
    </source>
</evidence>
<gene>
    <name evidence="3" type="ORF">FSB75_11800</name>
</gene>
<dbReference type="EMBL" id="CP042433">
    <property type="protein sequence ID" value="QEC56548.1"/>
    <property type="molecule type" value="Genomic_DNA"/>
</dbReference>
<protein>
    <submittedName>
        <fullName evidence="3">Phosphate ABC transporter substrate-binding protein, PhoT family</fullName>
    </submittedName>
</protein>
<reference evidence="3 4" key="1">
    <citation type="journal article" date="2015" name="Int. J. Syst. Evol. Microbiol.">
        <title>Flavisolibacter ginsenosidimutans sp. nov., with ginsenoside-converting activity isolated from soil used for cultivating ginseng.</title>
        <authorList>
            <person name="Zhao Y."/>
            <person name="Liu Q."/>
            <person name="Kang M.S."/>
            <person name="Jin F."/>
            <person name="Yu H."/>
            <person name="Im W.T."/>
        </authorList>
    </citation>
    <scope>NUCLEOTIDE SEQUENCE [LARGE SCALE GENOMIC DNA]</scope>
    <source>
        <strain evidence="3 4">Gsoil 636</strain>
    </source>
</reference>
<dbReference type="KEGG" id="fgg:FSB75_11800"/>